<evidence type="ECO:0000256" key="1">
    <source>
        <dbReference type="SAM" id="Phobius"/>
    </source>
</evidence>
<keyword evidence="1" id="KW-0812">Transmembrane</keyword>
<feature type="transmembrane region" description="Helical" evidence="1">
    <location>
        <begin position="115"/>
        <end position="136"/>
    </location>
</feature>
<protein>
    <submittedName>
        <fullName evidence="2">Small integral membrane protein</fullName>
    </submittedName>
</protein>
<evidence type="ECO:0000313" key="3">
    <source>
        <dbReference type="Proteomes" id="UP001206128"/>
    </source>
</evidence>
<feature type="transmembrane region" description="Helical" evidence="1">
    <location>
        <begin position="71"/>
        <end position="95"/>
    </location>
</feature>
<name>A0AAE3G9U5_9PSEU</name>
<comment type="caution">
    <text evidence="2">The sequence shown here is derived from an EMBL/GenBank/DDBJ whole genome shotgun (WGS) entry which is preliminary data.</text>
</comment>
<dbReference type="Proteomes" id="UP001206128">
    <property type="component" value="Unassembled WGS sequence"/>
</dbReference>
<keyword evidence="1" id="KW-1133">Transmembrane helix</keyword>
<dbReference type="RefSeq" id="WP_253766265.1">
    <property type="nucleotide sequence ID" value="NZ_JAMTCK010000001.1"/>
</dbReference>
<proteinExistence type="predicted"/>
<feature type="transmembrane region" description="Helical" evidence="1">
    <location>
        <begin position="148"/>
        <end position="166"/>
    </location>
</feature>
<reference evidence="2" key="1">
    <citation type="submission" date="2022-06" db="EMBL/GenBank/DDBJ databases">
        <title>Genomic Encyclopedia of Archaeal and Bacterial Type Strains, Phase II (KMG-II): from individual species to whole genera.</title>
        <authorList>
            <person name="Goeker M."/>
        </authorList>
    </citation>
    <scope>NUCLEOTIDE SEQUENCE</scope>
    <source>
        <strain evidence="2">DSM 43935</strain>
    </source>
</reference>
<sequence length="179" mass="19375">MRFLAWFGGLPGIVTLLTATTAAQMGLIAFGNITDFGTNQAFVQHVFAMDTTFQSPNTMWRAITSPGVATAAYVLIIAWEAVTAVVLAAGFVVWLRSVADQRRVVLARQLSSAGWLMMVLLFAGGFITVGGEWFQMWQSEQWNGLQPALQNFLIASVGLLLTHLPARADRGVAAAAEDR</sequence>
<evidence type="ECO:0000313" key="2">
    <source>
        <dbReference type="EMBL" id="MCP2163539.1"/>
    </source>
</evidence>
<dbReference type="InterPro" id="IPR018681">
    <property type="entry name" value="DUF2165_transmembrane"/>
</dbReference>
<organism evidence="2 3">
    <name type="scientific">Goodfellowiella coeruleoviolacea</name>
    <dbReference type="NCBI Taxonomy" id="334858"/>
    <lineage>
        <taxon>Bacteria</taxon>
        <taxon>Bacillati</taxon>
        <taxon>Actinomycetota</taxon>
        <taxon>Actinomycetes</taxon>
        <taxon>Pseudonocardiales</taxon>
        <taxon>Pseudonocardiaceae</taxon>
        <taxon>Goodfellowiella</taxon>
    </lineage>
</organism>
<keyword evidence="3" id="KW-1185">Reference proteome</keyword>
<gene>
    <name evidence="2" type="ORF">LX83_000379</name>
</gene>
<dbReference type="EMBL" id="JAMTCK010000001">
    <property type="protein sequence ID" value="MCP2163539.1"/>
    <property type="molecule type" value="Genomic_DNA"/>
</dbReference>
<keyword evidence="1" id="KW-0472">Membrane</keyword>
<dbReference type="AlphaFoldDB" id="A0AAE3G9U5"/>
<accession>A0AAE3G9U5</accession>
<dbReference type="Pfam" id="PF09933">
    <property type="entry name" value="DUF2165"/>
    <property type="match status" value="1"/>
</dbReference>